<proteinExistence type="predicted"/>
<keyword evidence="2" id="KW-1185">Reference proteome</keyword>
<evidence type="ECO:0000313" key="1">
    <source>
        <dbReference type="EMBL" id="MCI92413.1"/>
    </source>
</evidence>
<sequence>CKLVELPKIPMVAGCKIFMREEGIPKDEKEEVHLAELRWVVGCKMEG</sequence>
<accession>A0A392VY66</accession>
<evidence type="ECO:0000313" key="2">
    <source>
        <dbReference type="Proteomes" id="UP000265520"/>
    </source>
</evidence>
<protein>
    <submittedName>
        <fullName evidence="1">Uncharacterized protein</fullName>
    </submittedName>
</protein>
<dbReference type="AlphaFoldDB" id="A0A392VY66"/>
<reference evidence="1 2" key="1">
    <citation type="journal article" date="2018" name="Front. Plant Sci.">
        <title>Red Clover (Trifolium pratense) and Zigzag Clover (T. medium) - A Picture of Genomic Similarities and Differences.</title>
        <authorList>
            <person name="Dluhosova J."/>
            <person name="Istvanek J."/>
            <person name="Nedelnik J."/>
            <person name="Repkova J."/>
        </authorList>
    </citation>
    <scope>NUCLEOTIDE SEQUENCE [LARGE SCALE GENOMIC DNA]</scope>
    <source>
        <strain evidence="2">cv. 10/8</strain>
        <tissue evidence="1">Leaf</tissue>
    </source>
</reference>
<dbReference type="Proteomes" id="UP000265520">
    <property type="component" value="Unassembled WGS sequence"/>
</dbReference>
<dbReference type="EMBL" id="LXQA011300389">
    <property type="protein sequence ID" value="MCI92413.1"/>
    <property type="molecule type" value="Genomic_DNA"/>
</dbReference>
<feature type="non-terminal residue" evidence="1">
    <location>
        <position position="1"/>
    </location>
</feature>
<name>A0A392VY66_9FABA</name>
<organism evidence="1 2">
    <name type="scientific">Trifolium medium</name>
    <dbReference type="NCBI Taxonomy" id="97028"/>
    <lineage>
        <taxon>Eukaryota</taxon>
        <taxon>Viridiplantae</taxon>
        <taxon>Streptophyta</taxon>
        <taxon>Embryophyta</taxon>
        <taxon>Tracheophyta</taxon>
        <taxon>Spermatophyta</taxon>
        <taxon>Magnoliopsida</taxon>
        <taxon>eudicotyledons</taxon>
        <taxon>Gunneridae</taxon>
        <taxon>Pentapetalae</taxon>
        <taxon>rosids</taxon>
        <taxon>fabids</taxon>
        <taxon>Fabales</taxon>
        <taxon>Fabaceae</taxon>
        <taxon>Papilionoideae</taxon>
        <taxon>50 kb inversion clade</taxon>
        <taxon>NPAAA clade</taxon>
        <taxon>Hologalegina</taxon>
        <taxon>IRL clade</taxon>
        <taxon>Trifolieae</taxon>
        <taxon>Trifolium</taxon>
    </lineage>
</organism>
<comment type="caution">
    <text evidence="1">The sequence shown here is derived from an EMBL/GenBank/DDBJ whole genome shotgun (WGS) entry which is preliminary data.</text>
</comment>